<accession>A0AAN9BZE2</accession>
<sequence>MASLLSQLRPAVSEKYDRRCGQRMYDPKYNLCKHITLPPMSQMRNPKPPPSEIHTQECGDHKIFTTPHGVLTPPLMEQFARHWQWKSDTELNYVNTWPKPNVPPRTPCYYHRAEMSLRRCTGLTDMGGPYEYQEVARNKGRLHENKVWQRVGPQYRPFPLNCEGRRDLYRYVRPREIMGRSAEETEQVKDHIRDLVKNNDLNPVYVKPMVHYTGQQDEVRIYEHLEKPAGRNPPCMHSEHMEHFGPSIPREEYKTPEFGAIRTMTKSVVMHHPVQHIEKPSSVDYNPLPWTFTRQPYDYRFINHYVYEADRKAGKT</sequence>
<proteinExistence type="predicted"/>
<evidence type="ECO:0000313" key="2">
    <source>
        <dbReference type="Proteomes" id="UP001374579"/>
    </source>
</evidence>
<dbReference type="AlphaFoldDB" id="A0AAN9BZE2"/>
<dbReference type="Proteomes" id="UP001374579">
    <property type="component" value="Unassembled WGS sequence"/>
</dbReference>
<comment type="caution">
    <text evidence="1">The sequence shown here is derived from an EMBL/GenBank/DDBJ whole genome shotgun (WGS) entry which is preliminary data.</text>
</comment>
<reference evidence="1 2" key="1">
    <citation type="submission" date="2024-02" db="EMBL/GenBank/DDBJ databases">
        <title>Chromosome-scale genome assembly of the rough periwinkle Littorina saxatilis.</title>
        <authorList>
            <person name="De Jode A."/>
            <person name="Faria R."/>
            <person name="Formenti G."/>
            <person name="Sims Y."/>
            <person name="Smith T.P."/>
            <person name="Tracey A."/>
            <person name="Wood J.M.D."/>
            <person name="Zagrodzka Z.B."/>
            <person name="Johannesson K."/>
            <person name="Butlin R.K."/>
            <person name="Leder E.H."/>
        </authorList>
    </citation>
    <scope>NUCLEOTIDE SEQUENCE [LARGE SCALE GENOMIC DNA]</scope>
    <source>
        <strain evidence="1">Snail1</strain>
        <tissue evidence="1">Muscle</tissue>
    </source>
</reference>
<gene>
    <name evidence="1" type="ORF">V1264_000465</name>
</gene>
<name>A0AAN9BZE2_9CAEN</name>
<organism evidence="1 2">
    <name type="scientific">Littorina saxatilis</name>
    <dbReference type="NCBI Taxonomy" id="31220"/>
    <lineage>
        <taxon>Eukaryota</taxon>
        <taxon>Metazoa</taxon>
        <taxon>Spiralia</taxon>
        <taxon>Lophotrochozoa</taxon>
        <taxon>Mollusca</taxon>
        <taxon>Gastropoda</taxon>
        <taxon>Caenogastropoda</taxon>
        <taxon>Littorinimorpha</taxon>
        <taxon>Littorinoidea</taxon>
        <taxon>Littorinidae</taxon>
        <taxon>Littorina</taxon>
    </lineage>
</organism>
<protein>
    <submittedName>
        <fullName evidence="1">Uncharacterized protein</fullName>
    </submittedName>
</protein>
<keyword evidence="2" id="KW-1185">Reference proteome</keyword>
<dbReference type="EMBL" id="JBAMIC010000001">
    <property type="protein sequence ID" value="KAK7114402.1"/>
    <property type="molecule type" value="Genomic_DNA"/>
</dbReference>
<evidence type="ECO:0000313" key="1">
    <source>
        <dbReference type="EMBL" id="KAK7114402.1"/>
    </source>
</evidence>